<reference evidence="9" key="2">
    <citation type="journal article" date="2024" name="Plant">
        <title>Genomic evolution and insights into agronomic trait innovations of Sesamum species.</title>
        <authorList>
            <person name="Miao H."/>
            <person name="Wang L."/>
            <person name="Qu L."/>
            <person name="Liu H."/>
            <person name="Sun Y."/>
            <person name="Le M."/>
            <person name="Wang Q."/>
            <person name="Wei S."/>
            <person name="Zheng Y."/>
            <person name="Lin W."/>
            <person name="Duan Y."/>
            <person name="Cao H."/>
            <person name="Xiong S."/>
            <person name="Wang X."/>
            <person name="Wei L."/>
            <person name="Li C."/>
            <person name="Ma Q."/>
            <person name="Ju M."/>
            <person name="Zhao R."/>
            <person name="Li G."/>
            <person name="Mu C."/>
            <person name="Tian Q."/>
            <person name="Mei H."/>
            <person name="Zhang T."/>
            <person name="Gao T."/>
            <person name="Zhang H."/>
        </authorList>
    </citation>
    <scope>NUCLEOTIDE SEQUENCE</scope>
    <source>
        <strain evidence="9">KEN8</strain>
    </source>
</reference>
<dbReference type="Pfam" id="PF13359">
    <property type="entry name" value="DDE_Tnp_4"/>
    <property type="match status" value="1"/>
</dbReference>
<evidence type="ECO:0000256" key="6">
    <source>
        <dbReference type="ARBA" id="ARBA00022801"/>
    </source>
</evidence>
<dbReference type="InterPro" id="IPR045249">
    <property type="entry name" value="HARBI1-like"/>
</dbReference>
<name>A0AAW2LCW7_9LAMI</name>
<dbReference type="GO" id="GO:0046872">
    <property type="term" value="F:metal ion binding"/>
    <property type="evidence" value="ECO:0007669"/>
    <property type="project" value="UniProtKB-KW"/>
</dbReference>
<protein>
    <recommendedName>
        <fullName evidence="8">DDE Tnp4 domain-containing protein</fullName>
    </recommendedName>
</protein>
<evidence type="ECO:0000256" key="7">
    <source>
        <dbReference type="ARBA" id="ARBA00023242"/>
    </source>
</evidence>
<evidence type="ECO:0000313" key="9">
    <source>
        <dbReference type="EMBL" id="KAL0316955.1"/>
    </source>
</evidence>
<organism evidence="9">
    <name type="scientific">Sesamum calycinum</name>
    <dbReference type="NCBI Taxonomy" id="2727403"/>
    <lineage>
        <taxon>Eukaryota</taxon>
        <taxon>Viridiplantae</taxon>
        <taxon>Streptophyta</taxon>
        <taxon>Embryophyta</taxon>
        <taxon>Tracheophyta</taxon>
        <taxon>Spermatophyta</taxon>
        <taxon>Magnoliopsida</taxon>
        <taxon>eudicotyledons</taxon>
        <taxon>Gunneridae</taxon>
        <taxon>Pentapetalae</taxon>
        <taxon>asterids</taxon>
        <taxon>lamiids</taxon>
        <taxon>Lamiales</taxon>
        <taxon>Pedaliaceae</taxon>
        <taxon>Sesamum</taxon>
    </lineage>
</organism>
<dbReference type="GO" id="GO:0016787">
    <property type="term" value="F:hydrolase activity"/>
    <property type="evidence" value="ECO:0007669"/>
    <property type="project" value="UniProtKB-KW"/>
</dbReference>
<dbReference type="AlphaFoldDB" id="A0AAW2LCW7"/>
<dbReference type="PANTHER" id="PTHR22930:SF293">
    <property type="entry name" value="PROTEIN ALP1-LIKE"/>
    <property type="match status" value="1"/>
</dbReference>
<keyword evidence="5" id="KW-0479">Metal-binding</keyword>
<comment type="similarity">
    <text evidence="3">Belongs to the HARBI1 family.</text>
</comment>
<sequence>MKEKGEVLRIGPKHSVTPFQGCLGALDGTYIDIRVPADDKALYHTHKGSIAVNVLGVCDRDLNFIYVLSGWEGKIIELFYVAGCYYLRDSGYTNRDGFLTPYRDKFIRQAMPIDPFENMVAENVLSSDGDNVEYLDSVDANPA</sequence>
<dbReference type="GO" id="GO:0005634">
    <property type="term" value="C:nucleus"/>
    <property type="evidence" value="ECO:0007669"/>
    <property type="project" value="UniProtKB-SubCell"/>
</dbReference>
<comment type="cofactor">
    <cofactor evidence="1">
        <name>a divalent metal cation</name>
        <dbReference type="ChEBI" id="CHEBI:60240"/>
    </cofactor>
</comment>
<keyword evidence="7" id="KW-0539">Nucleus</keyword>
<gene>
    <name evidence="9" type="ORF">Scaly_2867400</name>
</gene>
<comment type="caution">
    <text evidence="9">The sequence shown here is derived from an EMBL/GenBank/DDBJ whole genome shotgun (WGS) entry which is preliminary data.</text>
</comment>
<comment type="subcellular location">
    <subcellularLocation>
        <location evidence="2">Nucleus</location>
    </subcellularLocation>
</comment>
<dbReference type="PANTHER" id="PTHR22930">
    <property type="match status" value="1"/>
</dbReference>
<keyword evidence="6" id="KW-0378">Hydrolase</keyword>
<evidence type="ECO:0000256" key="2">
    <source>
        <dbReference type="ARBA" id="ARBA00004123"/>
    </source>
</evidence>
<evidence type="ECO:0000256" key="4">
    <source>
        <dbReference type="ARBA" id="ARBA00022722"/>
    </source>
</evidence>
<keyword evidence="4" id="KW-0540">Nuclease</keyword>
<reference evidence="9" key="1">
    <citation type="submission" date="2020-06" db="EMBL/GenBank/DDBJ databases">
        <authorList>
            <person name="Li T."/>
            <person name="Hu X."/>
            <person name="Zhang T."/>
            <person name="Song X."/>
            <person name="Zhang H."/>
            <person name="Dai N."/>
            <person name="Sheng W."/>
            <person name="Hou X."/>
            <person name="Wei L."/>
        </authorList>
    </citation>
    <scope>NUCLEOTIDE SEQUENCE</scope>
    <source>
        <strain evidence="9">KEN8</strain>
        <tissue evidence="9">Leaf</tissue>
    </source>
</reference>
<dbReference type="InterPro" id="IPR027806">
    <property type="entry name" value="HARBI1_dom"/>
</dbReference>
<evidence type="ECO:0000256" key="5">
    <source>
        <dbReference type="ARBA" id="ARBA00022723"/>
    </source>
</evidence>
<evidence type="ECO:0000256" key="3">
    <source>
        <dbReference type="ARBA" id="ARBA00006958"/>
    </source>
</evidence>
<evidence type="ECO:0000259" key="8">
    <source>
        <dbReference type="Pfam" id="PF13359"/>
    </source>
</evidence>
<dbReference type="EMBL" id="JACGWM010000048">
    <property type="protein sequence ID" value="KAL0316955.1"/>
    <property type="molecule type" value="Genomic_DNA"/>
</dbReference>
<evidence type="ECO:0000256" key="1">
    <source>
        <dbReference type="ARBA" id="ARBA00001968"/>
    </source>
</evidence>
<accession>A0AAW2LCW7</accession>
<dbReference type="GO" id="GO:0004518">
    <property type="term" value="F:nuclease activity"/>
    <property type="evidence" value="ECO:0007669"/>
    <property type="project" value="UniProtKB-KW"/>
</dbReference>
<proteinExistence type="inferred from homology"/>
<feature type="domain" description="DDE Tnp4" evidence="8">
    <location>
        <begin position="26"/>
        <end position="75"/>
    </location>
</feature>